<evidence type="ECO:0000259" key="7">
    <source>
        <dbReference type="PROSITE" id="PS50801"/>
    </source>
</evidence>
<feature type="region of interest" description="Disordered" evidence="5">
    <location>
        <begin position="532"/>
        <end position="553"/>
    </location>
</feature>
<feature type="transmembrane region" description="Helical" evidence="6">
    <location>
        <begin position="364"/>
        <end position="395"/>
    </location>
</feature>
<protein>
    <submittedName>
        <fullName evidence="8">SulP family inorganic anion transporter</fullName>
    </submittedName>
</protein>
<sequence>MRSLLKFDLSHLRGDVYGGLTAGVVAIPLALAFGVASGLGPIAGMYGAIIVGFFAAMFGGTPTNVSGPTGPMVVVLAGLFASLSGDVGLIFTAVMLAGLFQIIFGAIGAGNYIRLVPYPVVSGFMSGIGVIIIILQADAFFGHESPSGTLNALAHLPTVLSDINYSALVVGVVTLVVAYKWPTKWGTYVPGALAALAIGTVLSLFMPAMPILGDIPSGLPSLHMPVFDQSAMMLVLEAAFILAVLGSIDSLLTSLVADNMTRTRHDSNKELIGQGVGNAVAGLFGGIAGAGATMRTVINIRSGGVTRLSGMIHSVVLAAVVLGVGSVASVIPHAALAGVLVKVGMDIIDFSYLKRAHRGPRWDLALMALVLGLTVFVDLITAVGAGVVLAALAYVQQVAKIQLEELASRPYAQTSDDEQVLLDRLGTQVTIFEFGGPLSFGAAADVGHHVRERYKQATHSIILDFNRVPFLDVSAARAVETIADDAHKAGKRVYITGMAQTIKDTLSSLGSDDSLSDDAHFDTRIEALQEIAGRSGTDERGGSVRPVQAVAAQ</sequence>
<dbReference type="InterPro" id="IPR001902">
    <property type="entry name" value="SLC26A/SulP_fam"/>
</dbReference>
<dbReference type="CDD" id="cd07042">
    <property type="entry name" value="STAS_SulP_like_sulfate_transporter"/>
    <property type="match status" value="1"/>
</dbReference>
<comment type="subcellular location">
    <subcellularLocation>
        <location evidence="1">Membrane</location>
        <topology evidence="1">Multi-pass membrane protein</topology>
    </subcellularLocation>
</comment>
<dbReference type="InterPro" id="IPR036513">
    <property type="entry name" value="STAS_dom_sf"/>
</dbReference>
<feature type="transmembrane region" description="Helical" evidence="6">
    <location>
        <begin position="310"/>
        <end position="343"/>
    </location>
</feature>
<evidence type="ECO:0000256" key="4">
    <source>
        <dbReference type="ARBA" id="ARBA00023136"/>
    </source>
</evidence>
<evidence type="ECO:0000256" key="2">
    <source>
        <dbReference type="ARBA" id="ARBA00022692"/>
    </source>
</evidence>
<feature type="transmembrane region" description="Helical" evidence="6">
    <location>
        <begin position="39"/>
        <end position="58"/>
    </location>
</feature>
<dbReference type="Pfam" id="PF01740">
    <property type="entry name" value="STAS"/>
    <property type="match status" value="1"/>
</dbReference>
<keyword evidence="2 6" id="KW-0812">Transmembrane</keyword>
<keyword evidence="4 6" id="KW-0472">Membrane</keyword>
<dbReference type="Pfam" id="PF00916">
    <property type="entry name" value="Sulfate_transp"/>
    <property type="match status" value="1"/>
</dbReference>
<dbReference type="SUPFAM" id="SSF52091">
    <property type="entry name" value="SpoIIaa-like"/>
    <property type="match status" value="1"/>
</dbReference>
<evidence type="ECO:0000313" key="9">
    <source>
        <dbReference type="Proteomes" id="UP001626549"/>
    </source>
</evidence>
<evidence type="ECO:0000256" key="5">
    <source>
        <dbReference type="SAM" id="MobiDB-lite"/>
    </source>
</evidence>
<reference evidence="8 9" key="1">
    <citation type="submission" date="2023-10" db="EMBL/GenBank/DDBJ databases">
        <title>Two novel species belonging to the OM43/NOR5 clade.</title>
        <authorList>
            <person name="Park M."/>
        </authorList>
    </citation>
    <scope>NUCLEOTIDE SEQUENCE [LARGE SCALE GENOMIC DNA]</scope>
    <source>
        <strain evidence="8 9">IMCC45268</strain>
    </source>
</reference>
<dbReference type="InterPro" id="IPR002645">
    <property type="entry name" value="STAS_dom"/>
</dbReference>
<keyword evidence="3 6" id="KW-1133">Transmembrane helix</keyword>
<dbReference type="InterPro" id="IPR011547">
    <property type="entry name" value="SLC26A/SulP_dom"/>
</dbReference>
<dbReference type="RefSeq" id="WP_407327943.1">
    <property type="nucleotide sequence ID" value="NZ_CP136865.1"/>
</dbReference>
<dbReference type="Gene3D" id="3.30.750.24">
    <property type="entry name" value="STAS domain"/>
    <property type="match status" value="1"/>
</dbReference>
<dbReference type="EMBL" id="CP136865">
    <property type="protein sequence ID" value="WOJ97225.1"/>
    <property type="molecule type" value="Genomic_DNA"/>
</dbReference>
<feature type="domain" description="STAS" evidence="7">
    <location>
        <begin position="429"/>
        <end position="531"/>
    </location>
</feature>
<feature type="transmembrane region" description="Helical" evidence="6">
    <location>
        <begin position="120"/>
        <end position="143"/>
    </location>
</feature>
<feature type="transmembrane region" description="Helical" evidence="6">
    <location>
        <begin position="12"/>
        <end position="33"/>
    </location>
</feature>
<keyword evidence="9" id="KW-1185">Reference proteome</keyword>
<dbReference type="PANTHER" id="PTHR11814">
    <property type="entry name" value="SULFATE TRANSPORTER"/>
    <property type="match status" value="1"/>
</dbReference>
<dbReference type="Proteomes" id="UP001626549">
    <property type="component" value="Chromosome"/>
</dbReference>
<evidence type="ECO:0000256" key="3">
    <source>
        <dbReference type="ARBA" id="ARBA00022989"/>
    </source>
</evidence>
<gene>
    <name evidence="8" type="ORF">R0137_01300</name>
</gene>
<feature type="transmembrane region" description="Helical" evidence="6">
    <location>
        <begin position="232"/>
        <end position="256"/>
    </location>
</feature>
<feature type="transmembrane region" description="Helical" evidence="6">
    <location>
        <begin position="276"/>
        <end position="298"/>
    </location>
</feature>
<feature type="transmembrane region" description="Helical" evidence="6">
    <location>
        <begin position="163"/>
        <end position="181"/>
    </location>
</feature>
<proteinExistence type="predicted"/>
<feature type="transmembrane region" description="Helical" evidence="6">
    <location>
        <begin position="89"/>
        <end position="113"/>
    </location>
</feature>
<feature type="transmembrane region" description="Helical" evidence="6">
    <location>
        <begin position="193"/>
        <end position="212"/>
    </location>
</feature>
<dbReference type="PROSITE" id="PS50801">
    <property type="entry name" value="STAS"/>
    <property type="match status" value="1"/>
</dbReference>
<accession>A0ABZ0IDM7</accession>
<organism evidence="8 9">
    <name type="scientific">Congregibacter brevis</name>
    <dbReference type="NCBI Taxonomy" id="3081201"/>
    <lineage>
        <taxon>Bacteria</taxon>
        <taxon>Pseudomonadati</taxon>
        <taxon>Pseudomonadota</taxon>
        <taxon>Gammaproteobacteria</taxon>
        <taxon>Cellvibrionales</taxon>
        <taxon>Halieaceae</taxon>
        <taxon>Congregibacter</taxon>
    </lineage>
</organism>
<evidence type="ECO:0000313" key="8">
    <source>
        <dbReference type="EMBL" id="WOJ97225.1"/>
    </source>
</evidence>
<evidence type="ECO:0000256" key="6">
    <source>
        <dbReference type="SAM" id="Phobius"/>
    </source>
</evidence>
<name>A0ABZ0IDM7_9GAMM</name>
<evidence type="ECO:0000256" key="1">
    <source>
        <dbReference type="ARBA" id="ARBA00004141"/>
    </source>
</evidence>